<proteinExistence type="inferred from homology"/>
<dbReference type="PROSITE" id="PS00525">
    <property type="entry name" value="RIBOSOMAL_L6_1"/>
    <property type="match status" value="1"/>
</dbReference>
<evidence type="ECO:0000256" key="3">
    <source>
        <dbReference type="ARBA" id="ARBA00022884"/>
    </source>
</evidence>
<evidence type="ECO:0000256" key="1">
    <source>
        <dbReference type="ARBA" id="ARBA00009356"/>
    </source>
</evidence>
<dbReference type="EMBL" id="FXTI01000008">
    <property type="protein sequence ID" value="SMO79614.1"/>
    <property type="molecule type" value="Genomic_DNA"/>
</dbReference>
<evidence type="ECO:0000313" key="10">
    <source>
        <dbReference type="EMBL" id="SMO79614.1"/>
    </source>
</evidence>
<evidence type="ECO:0000256" key="2">
    <source>
        <dbReference type="ARBA" id="ARBA00022730"/>
    </source>
</evidence>
<keyword evidence="11" id="KW-1185">Reference proteome</keyword>
<dbReference type="InterPro" id="IPR036789">
    <property type="entry name" value="Ribosomal_uL6-like_a/b-dom_sf"/>
</dbReference>
<dbReference type="FunFam" id="3.90.930.12:FF:000002">
    <property type="entry name" value="50S ribosomal protein L6"/>
    <property type="match status" value="1"/>
</dbReference>
<evidence type="ECO:0000256" key="6">
    <source>
        <dbReference type="HAMAP-Rule" id="MF_01365"/>
    </source>
</evidence>
<dbReference type="FunFam" id="3.90.930.12:FF:000001">
    <property type="entry name" value="50S ribosomal protein L6"/>
    <property type="match status" value="1"/>
</dbReference>
<dbReference type="Pfam" id="PF00347">
    <property type="entry name" value="Ribosomal_L6"/>
    <property type="match status" value="2"/>
</dbReference>
<keyword evidence="5 6" id="KW-0687">Ribonucleoprotein</keyword>
<keyword evidence="2 6" id="KW-0699">rRNA-binding</keyword>
<evidence type="ECO:0000256" key="5">
    <source>
        <dbReference type="ARBA" id="ARBA00023274"/>
    </source>
</evidence>
<evidence type="ECO:0000256" key="4">
    <source>
        <dbReference type="ARBA" id="ARBA00022980"/>
    </source>
</evidence>
<protein>
    <recommendedName>
        <fullName evidence="6">Large ribosomal subunit protein uL6</fullName>
    </recommendedName>
</protein>
<dbReference type="RefSeq" id="WP_142506001.1">
    <property type="nucleotide sequence ID" value="NZ_FXTI01000008.1"/>
</dbReference>
<evidence type="ECO:0000256" key="8">
    <source>
        <dbReference type="RuleBase" id="RU003870"/>
    </source>
</evidence>
<gene>
    <name evidence="6" type="primary">rplF</name>
    <name evidence="10" type="ORF">SAMN06264849_10829</name>
</gene>
<name>A0A521E6P2_9BACL</name>
<dbReference type="SUPFAM" id="SSF56053">
    <property type="entry name" value="Ribosomal protein L6"/>
    <property type="match status" value="2"/>
</dbReference>
<dbReference type="InterPro" id="IPR019906">
    <property type="entry name" value="Ribosomal_uL6_bac-type"/>
</dbReference>
<dbReference type="AlphaFoldDB" id="A0A521E6P2"/>
<dbReference type="GO" id="GO:0022625">
    <property type="term" value="C:cytosolic large ribosomal subunit"/>
    <property type="evidence" value="ECO:0007669"/>
    <property type="project" value="UniProtKB-UniRule"/>
</dbReference>
<dbReference type="Proteomes" id="UP000315636">
    <property type="component" value="Unassembled WGS sequence"/>
</dbReference>
<comment type="similarity">
    <text evidence="1 6 7">Belongs to the universal ribosomal protein uL6 family.</text>
</comment>
<dbReference type="GO" id="GO:0019843">
    <property type="term" value="F:rRNA binding"/>
    <property type="evidence" value="ECO:0007669"/>
    <property type="project" value="UniProtKB-UniRule"/>
</dbReference>
<dbReference type="InterPro" id="IPR000702">
    <property type="entry name" value="Ribosomal_uL6-like"/>
</dbReference>
<sequence length="178" mass="19565">MSRVGRKPIAIPNGVEVKLNGTEVSVKGPKGTLTRTLHPEITVKMEDNQVIVERPSDYRRHKALHGTMRSLLANMIEGVSNGYSKTLELVGVGYRAQKKGNKVVMNVGYSHPVEVTPLDGIELDVPSQTQIVVKGIDKELVGAQAANIRAVREPEPYKGKGIKYADERIRRKEGKASK</sequence>
<evidence type="ECO:0000259" key="9">
    <source>
        <dbReference type="Pfam" id="PF00347"/>
    </source>
</evidence>
<evidence type="ECO:0000256" key="7">
    <source>
        <dbReference type="RuleBase" id="RU003869"/>
    </source>
</evidence>
<feature type="domain" description="Large ribosomal subunit protein uL6 alpha-beta" evidence="9">
    <location>
        <begin position="11"/>
        <end position="82"/>
    </location>
</feature>
<comment type="subunit">
    <text evidence="6">Part of the 50S ribosomal subunit.</text>
</comment>
<comment type="function">
    <text evidence="6 8">This protein binds to the 23S rRNA, and is important in its secondary structure. It is located near the subunit interface in the base of the L7/L12 stalk, and near the tRNA binding site of the peptidyltransferase center.</text>
</comment>
<evidence type="ECO:0000313" key="11">
    <source>
        <dbReference type="Proteomes" id="UP000315636"/>
    </source>
</evidence>
<feature type="domain" description="Large ribosomal subunit protein uL6 alpha-beta" evidence="9">
    <location>
        <begin position="90"/>
        <end position="164"/>
    </location>
</feature>
<accession>A0A521E6P2</accession>
<dbReference type="PANTHER" id="PTHR11655:SF14">
    <property type="entry name" value="LARGE RIBOSOMAL SUBUNIT PROTEIN UL6M"/>
    <property type="match status" value="1"/>
</dbReference>
<dbReference type="HAMAP" id="MF_01365_B">
    <property type="entry name" value="Ribosomal_uL6_B"/>
    <property type="match status" value="1"/>
</dbReference>
<dbReference type="GO" id="GO:0003735">
    <property type="term" value="F:structural constituent of ribosome"/>
    <property type="evidence" value="ECO:0007669"/>
    <property type="project" value="UniProtKB-UniRule"/>
</dbReference>
<dbReference type="GO" id="GO:0002181">
    <property type="term" value="P:cytoplasmic translation"/>
    <property type="evidence" value="ECO:0007669"/>
    <property type="project" value="TreeGrafter"/>
</dbReference>
<reference evidence="10 11" key="1">
    <citation type="submission" date="2017-05" db="EMBL/GenBank/DDBJ databases">
        <authorList>
            <person name="Varghese N."/>
            <person name="Submissions S."/>
        </authorList>
    </citation>
    <scope>NUCLEOTIDE SEQUENCE [LARGE SCALE GENOMIC DNA]</scope>
    <source>
        <strain evidence="10 11">DSM 45474</strain>
    </source>
</reference>
<keyword evidence="3 6" id="KW-0694">RNA-binding</keyword>
<organism evidence="10 11">
    <name type="scientific">Melghirimyces algeriensis</name>
    <dbReference type="NCBI Taxonomy" id="910412"/>
    <lineage>
        <taxon>Bacteria</taxon>
        <taxon>Bacillati</taxon>
        <taxon>Bacillota</taxon>
        <taxon>Bacilli</taxon>
        <taxon>Bacillales</taxon>
        <taxon>Thermoactinomycetaceae</taxon>
        <taxon>Melghirimyces</taxon>
    </lineage>
</organism>
<keyword evidence="4 6" id="KW-0689">Ribosomal protein</keyword>
<dbReference type="InterPro" id="IPR020040">
    <property type="entry name" value="Ribosomal_uL6_a/b-dom"/>
</dbReference>
<dbReference type="PIRSF" id="PIRSF002162">
    <property type="entry name" value="Ribosomal_L6"/>
    <property type="match status" value="1"/>
</dbReference>
<dbReference type="InterPro" id="IPR002358">
    <property type="entry name" value="Ribosomal_uL6_CS"/>
</dbReference>
<dbReference type="PRINTS" id="PR00059">
    <property type="entry name" value="RIBOSOMALL6"/>
</dbReference>
<dbReference type="OrthoDB" id="9805007at2"/>
<dbReference type="NCBIfam" id="TIGR03654">
    <property type="entry name" value="L6_bact"/>
    <property type="match status" value="1"/>
</dbReference>
<dbReference type="PANTHER" id="PTHR11655">
    <property type="entry name" value="60S/50S RIBOSOMAL PROTEIN L6/L9"/>
    <property type="match status" value="1"/>
</dbReference>
<dbReference type="Gene3D" id="3.90.930.12">
    <property type="entry name" value="Ribosomal protein L6, alpha-beta domain"/>
    <property type="match status" value="2"/>
</dbReference>